<organism evidence="12 13">
    <name type="scientific">Rhynchosporium secalis</name>
    <name type="common">Barley scald fungus</name>
    <dbReference type="NCBI Taxonomy" id="38038"/>
    <lineage>
        <taxon>Eukaryota</taxon>
        <taxon>Fungi</taxon>
        <taxon>Dikarya</taxon>
        <taxon>Ascomycota</taxon>
        <taxon>Pezizomycotina</taxon>
        <taxon>Leotiomycetes</taxon>
        <taxon>Helotiales</taxon>
        <taxon>Ploettnerulaceae</taxon>
        <taxon>Rhynchosporium</taxon>
    </lineage>
</organism>
<dbReference type="SUPFAM" id="SSF48056">
    <property type="entry name" value="Di-copper centre-containing domain"/>
    <property type="match status" value="1"/>
</dbReference>
<dbReference type="AlphaFoldDB" id="A0A1E1M8A8"/>
<comment type="similarity">
    <text evidence="2">Belongs to the tyrosinase family.</text>
</comment>
<evidence type="ECO:0000256" key="3">
    <source>
        <dbReference type="ARBA" id="ARBA00011906"/>
    </source>
</evidence>
<dbReference type="Gene3D" id="1.10.1280.10">
    <property type="entry name" value="Di-copper center containing domain from catechol oxidase"/>
    <property type="match status" value="1"/>
</dbReference>
<dbReference type="PROSITE" id="PS00497">
    <property type="entry name" value="TYROSINASE_1"/>
    <property type="match status" value="1"/>
</dbReference>
<comment type="catalytic activity">
    <reaction evidence="9">
        <text>2 L-dopa + O2 = 2 L-dopaquinone + 2 H2O</text>
        <dbReference type="Rhea" id="RHEA:34287"/>
        <dbReference type="ChEBI" id="CHEBI:15377"/>
        <dbReference type="ChEBI" id="CHEBI:15379"/>
        <dbReference type="ChEBI" id="CHEBI:57504"/>
        <dbReference type="ChEBI" id="CHEBI:57924"/>
        <dbReference type="EC" id="1.14.18.1"/>
    </reaction>
</comment>
<dbReference type="PRINTS" id="PR00092">
    <property type="entry name" value="TYROSINASE"/>
</dbReference>
<dbReference type="Pfam" id="PF00264">
    <property type="entry name" value="Tyrosinase"/>
    <property type="match status" value="1"/>
</dbReference>
<protein>
    <recommendedName>
        <fullName evidence="3">tyrosinase</fullName>
        <ecNumber evidence="3">1.14.18.1</ecNumber>
    </recommendedName>
</protein>
<keyword evidence="7" id="KW-0503">Monooxygenase</keyword>
<reference evidence="13" key="1">
    <citation type="submission" date="2016-03" db="EMBL/GenBank/DDBJ databases">
        <authorList>
            <person name="Guldener U."/>
        </authorList>
    </citation>
    <scope>NUCLEOTIDE SEQUENCE [LARGE SCALE GENOMIC DNA]</scope>
</reference>
<proteinExistence type="inferred from homology"/>
<dbReference type="Gene3D" id="2.60.310.20">
    <property type="match status" value="1"/>
</dbReference>
<dbReference type="PANTHER" id="PTHR11474:SF76">
    <property type="entry name" value="SHKT DOMAIN-CONTAINING PROTEIN"/>
    <property type="match status" value="1"/>
</dbReference>
<dbReference type="InterPro" id="IPR050316">
    <property type="entry name" value="Tyrosinase/Hemocyanin"/>
</dbReference>
<evidence type="ECO:0000256" key="8">
    <source>
        <dbReference type="ARBA" id="ARBA00023101"/>
    </source>
</evidence>
<comment type="catalytic activity">
    <reaction evidence="10">
        <text>L-tyrosine + O2 = L-dopaquinone + H2O</text>
        <dbReference type="Rhea" id="RHEA:18117"/>
        <dbReference type="ChEBI" id="CHEBI:15377"/>
        <dbReference type="ChEBI" id="CHEBI:15379"/>
        <dbReference type="ChEBI" id="CHEBI:57924"/>
        <dbReference type="ChEBI" id="CHEBI:58315"/>
        <dbReference type="EC" id="1.14.18.1"/>
    </reaction>
</comment>
<evidence type="ECO:0000256" key="6">
    <source>
        <dbReference type="ARBA" id="ARBA00023008"/>
    </source>
</evidence>
<keyword evidence="6" id="KW-0186">Copper</keyword>
<sequence length="738" mass="83043">MTYPITGIKKGLGPGAQVPLRREVDEWWASKEKNDVYQRSLFIYALNEFQQMSPDDQLSYFAIAGIHGQPLVSWDTKAPKTSWYCTHGSPLFPPWHRPYMALYEQRLYEIMLKLIPTTFALEDQPAMIKAAETWRFPFWDWAMRKPDWHSPSDRRRDGPNVPFIITIPTVEVMTKTGSATVSNPMWRFKLPDDPKRKTFGDFGITKDQTLPFNVCKATSRHPTTSSPSSPDFTSAWVNGEKQNWDRITGELRGSRAVDSNTLPEAVYRLFLEEYLPTYNAFSTEGFVKGQPPTQYSSLEDIHGQLHVFTGGSGQMGRVPVAAFDSIFWMHHCNVDRLFAIWQDLYPNKYVQQFRSSAGRLVDPNIPLAPFSKDAQGTPWTAAACRNLQDLGYTYPELQKWLDIYKTNGQFDNVKYQKALRTTIELKYSTTGKTTLQLPENQRVAVAHLSTIAATNLIVENFPSALVEQAKELQANAPEIQSISGKHSVSAVSVPGQETNTQVSTPKIVPSKAQIVEPVAAKQAPLATTPPVHDADSILKEPANISHPHAHSDEKWIENDYIVNVLFDRFALEGYPYVVRIFLGDVPEGPSFYFEDTPTQVGCVYNFSAPAEFRGDGPEGCANCHRQKQDHELSTGQVILTDYLVEHITKSIQDRGLTLQSLSRADVVAYLKTNLHWRISDIDDNVILKENMPSLKISVAMGRATHFLAASVPSRYGDYEVLWEVTESRLAGASPGDLD</sequence>
<name>A0A1E1M8A8_RHYSE</name>
<evidence type="ECO:0000256" key="9">
    <source>
        <dbReference type="ARBA" id="ARBA00048233"/>
    </source>
</evidence>
<evidence type="ECO:0000259" key="11">
    <source>
        <dbReference type="PROSITE" id="PS00497"/>
    </source>
</evidence>
<evidence type="ECO:0000313" key="13">
    <source>
        <dbReference type="Proteomes" id="UP000177625"/>
    </source>
</evidence>
<dbReference type="GO" id="GO:0004503">
    <property type="term" value="F:tyrosinase activity"/>
    <property type="evidence" value="ECO:0007669"/>
    <property type="project" value="UniProtKB-EC"/>
</dbReference>
<dbReference type="EMBL" id="FJVC01000211">
    <property type="protein sequence ID" value="CZT45314.1"/>
    <property type="molecule type" value="Genomic_DNA"/>
</dbReference>
<dbReference type="GO" id="GO:0042438">
    <property type="term" value="P:melanin biosynthetic process"/>
    <property type="evidence" value="ECO:0007669"/>
    <property type="project" value="UniProtKB-KW"/>
</dbReference>
<evidence type="ECO:0000256" key="5">
    <source>
        <dbReference type="ARBA" id="ARBA00023002"/>
    </source>
</evidence>
<evidence type="ECO:0000313" key="12">
    <source>
        <dbReference type="EMBL" id="CZT45314.1"/>
    </source>
</evidence>
<dbReference type="InterPro" id="IPR008922">
    <property type="entry name" value="Di-copper_centre_dom_sf"/>
</dbReference>
<comment type="cofactor">
    <cofactor evidence="1">
        <name>Cu(2+)</name>
        <dbReference type="ChEBI" id="CHEBI:29036"/>
    </cofactor>
</comment>
<dbReference type="EC" id="1.14.18.1" evidence="3"/>
<dbReference type="InterPro" id="IPR041640">
    <property type="entry name" value="Tyrosinase_C"/>
</dbReference>
<gene>
    <name evidence="12" type="ORF">RSE6_05612</name>
</gene>
<dbReference type="PANTHER" id="PTHR11474">
    <property type="entry name" value="TYROSINASE FAMILY MEMBER"/>
    <property type="match status" value="1"/>
</dbReference>
<feature type="domain" description="Tyrosinase copper-binding" evidence="11">
    <location>
        <begin position="87"/>
        <end position="104"/>
    </location>
</feature>
<keyword evidence="8" id="KW-0470">Melanin biosynthesis</keyword>
<accession>A0A1E1M8A8</accession>
<dbReference type="Proteomes" id="UP000177625">
    <property type="component" value="Unassembled WGS sequence"/>
</dbReference>
<evidence type="ECO:0000256" key="10">
    <source>
        <dbReference type="ARBA" id="ARBA00048881"/>
    </source>
</evidence>
<evidence type="ECO:0000256" key="7">
    <source>
        <dbReference type="ARBA" id="ARBA00023033"/>
    </source>
</evidence>
<keyword evidence="5" id="KW-0560">Oxidoreductase</keyword>
<evidence type="ECO:0000256" key="4">
    <source>
        <dbReference type="ARBA" id="ARBA00022723"/>
    </source>
</evidence>
<dbReference type="Pfam" id="PF18132">
    <property type="entry name" value="Tyrosinase_C"/>
    <property type="match status" value="1"/>
</dbReference>
<dbReference type="InterPro" id="IPR002227">
    <property type="entry name" value="Tyrosinase_Cu-bd"/>
</dbReference>
<keyword evidence="13" id="KW-1185">Reference proteome</keyword>
<keyword evidence="4" id="KW-0479">Metal-binding</keyword>
<evidence type="ECO:0000256" key="2">
    <source>
        <dbReference type="ARBA" id="ARBA00009928"/>
    </source>
</evidence>
<dbReference type="GO" id="GO:0046872">
    <property type="term" value="F:metal ion binding"/>
    <property type="evidence" value="ECO:0007669"/>
    <property type="project" value="UniProtKB-KW"/>
</dbReference>
<evidence type="ECO:0000256" key="1">
    <source>
        <dbReference type="ARBA" id="ARBA00001973"/>
    </source>
</evidence>